<feature type="compositionally biased region" description="Basic and acidic residues" evidence="1">
    <location>
        <begin position="637"/>
        <end position="656"/>
    </location>
</feature>
<dbReference type="Gene3D" id="2.180.10.10">
    <property type="entry name" value="RHS repeat-associated core"/>
    <property type="match status" value="1"/>
</dbReference>
<dbReference type="InterPro" id="IPR050708">
    <property type="entry name" value="T6SS_VgrG/RHS"/>
</dbReference>
<sequence length="663" mass="74611">MQSEAEPEPDTTREVDPLKQSGPGAAPARTAEPGVAADYTYDKQNARLIHSEEQGEILDREYYSTGSLKSEKRTSAGKTYDMFYSYSRQGLLLSYTDVLGQEQVNRYDTCGRLEETRLGEVYSTFAYDVVFGRLAKITTTDQTDSSRERTVAISLEYDDLGREVKRTFDLDGVEQQMVQVYDDVDDMVQRTLSEGTEILRDEHYNYDTSGRLTQYQCTGTQRPVDPYGRTLLGQNFIFDGANNLTFVTTRFDGGSNNARYFYEGDDPVQLSRVTNTNHAYYPPEINLRYDPDGNLDIDEAGRTLKYDPLGRLIEVGTSSAGIHYQYDPQDQLTGETRGGDRDLRFYRDGELANQLGSQGQSTFMRGDDYLLAEQQGDRTLLLATSASDSVLGEVAADGVNRRWYTAYGHASGEDPPHGRLGFNGELSEADTGWQMLGNGYRAYSPVLMRFNSPDSWSPFGEGGVNGYAYVEGDPVNMRDPTGHSPWGALIRFLRAPLNTAADASIPKTLLINSKTTPVRLRKMKPSTVNNFEKRVSRNERYFESAKSELNAQKRELSFYTVNGKRPPSKLVAAHSSAEAKVDMYEFMYKEAQKEYSYAKKHEGKRIITKEARSKLKSVTIEDDINQGVTAQQQRIELGNKRAKPSDIRLPKGERHYLGSNPDY</sequence>
<dbReference type="AlphaFoldDB" id="A0A0P9IF32"/>
<name>A0A0P9IF32_PSESX</name>
<dbReference type="NCBIfam" id="TIGR03696">
    <property type="entry name" value="Rhs_assc_core"/>
    <property type="match status" value="1"/>
</dbReference>
<gene>
    <name evidence="2" type="ORF">ALO91_01591</name>
</gene>
<accession>A0A0P9IF32</accession>
<organism evidence="2 3">
    <name type="scientific">Pseudomonas syringae pv. aceris</name>
    <dbReference type="NCBI Taxonomy" id="199198"/>
    <lineage>
        <taxon>Bacteria</taxon>
        <taxon>Pseudomonadati</taxon>
        <taxon>Pseudomonadota</taxon>
        <taxon>Gammaproteobacteria</taxon>
        <taxon>Pseudomonadales</taxon>
        <taxon>Pseudomonadaceae</taxon>
        <taxon>Pseudomonas</taxon>
        <taxon>Pseudomonas syringae</taxon>
    </lineage>
</organism>
<dbReference type="SUPFAM" id="SSF56399">
    <property type="entry name" value="ADP-ribosylation"/>
    <property type="match status" value="1"/>
</dbReference>
<dbReference type="PANTHER" id="PTHR32305:SF15">
    <property type="entry name" value="PROTEIN RHSA-RELATED"/>
    <property type="match status" value="1"/>
</dbReference>
<reference evidence="2 3" key="1">
    <citation type="submission" date="2015-09" db="EMBL/GenBank/DDBJ databases">
        <title>Genome announcement of multiple Pseudomonas syringae strains.</title>
        <authorList>
            <person name="Thakur S."/>
            <person name="Wang P.W."/>
            <person name="Gong Y."/>
            <person name="Weir B.S."/>
            <person name="Guttman D.S."/>
        </authorList>
    </citation>
    <scope>NUCLEOTIDE SEQUENCE [LARGE SCALE GENOMIC DNA]</scope>
    <source>
        <strain evidence="2 3">ICMP2802</strain>
    </source>
</reference>
<dbReference type="PANTHER" id="PTHR32305">
    <property type="match status" value="1"/>
</dbReference>
<proteinExistence type="predicted"/>
<dbReference type="Pfam" id="PF05593">
    <property type="entry name" value="RHS_repeat"/>
    <property type="match status" value="1"/>
</dbReference>
<dbReference type="PATRIC" id="fig|199198.5.peg.2252"/>
<evidence type="ECO:0000313" key="3">
    <source>
        <dbReference type="Proteomes" id="UP000050297"/>
    </source>
</evidence>
<dbReference type="Proteomes" id="UP000050297">
    <property type="component" value="Unassembled WGS sequence"/>
</dbReference>
<dbReference type="EMBL" id="LJPM01000122">
    <property type="protein sequence ID" value="KPW24209.1"/>
    <property type="molecule type" value="Genomic_DNA"/>
</dbReference>
<dbReference type="InterPro" id="IPR031325">
    <property type="entry name" value="RHS_repeat"/>
</dbReference>
<evidence type="ECO:0000256" key="1">
    <source>
        <dbReference type="SAM" id="MobiDB-lite"/>
    </source>
</evidence>
<protein>
    <submittedName>
        <fullName evidence="2">RHS repeat protein</fullName>
    </submittedName>
</protein>
<dbReference type="InterPro" id="IPR022385">
    <property type="entry name" value="Rhs_assc_core"/>
</dbReference>
<evidence type="ECO:0000313" key="2">
    <source>
        <dbReference type="EMBL" id="KPW24209.1"/>
    </source>
</evidence>
<feature type="region of interest" description="Disordered" evidence="1">
    <location>
        <begin position="632"/>
        <end position="663"/>
    </location>
</feature>
<comment type="caution">
    <text evidence="2">The sequence shown here is derived from an EMBL/GenBank/DDBJ whole genome shotgun (WGS) entry which is preliminary data.</text>
</comment>
<feature type="region of interest" description="Disordered" evidence="1">
    <location>
        <begin position="1"/>
        <end position="37"/>
    </location>
</feature>